<gene>
    <name evidence="1" type="ORF">AGA_2234</name>
</gene>
<sequence length="442" mass="51172">MVWGSLHDVCRPAHLPPELRGITVLTIPACTSFFEMTDHQERLQIMTMGHQDVLKEHTPDKSAQRTFKVVFLLIAQPHQTLHSLPIAFEMAARHPNVEVHVTCLTQRHLDYVRSLGRLYPSAKVVYELLPIPFWLKKLIEHHGPGPFEKLASLFFSRHYFDQFQAIVVPERTSLYLKRMGVTKPRYIWTRHGAGDRAIGFAKDIKRFDFVLLSGKKVEERLLERRLIKPGNYYMGSYAKFDIVERLQKQPRRLFDNDKPIVLYNPHFSRNLTSWYHFGEAILNYFANQDRYNLICAPHYRLFNSHQKKGKALIKRYAQHSNILIDIGSTSSIDMTYTMAADLYLGDVSSQVAEFLIRPRPCIFLNAHHAAWQNNKDYRFWTLGQVIDNPADLKTALPLAFARQSEFADQQRAYVAETFEHYDQGPTSPGAADAIVRFLQKSA</sequence>
<evidence type="ECO:0000313" key="2">
    <source>
        <dbReference type="Proteomes" id="UP000068250"/>
    </source>
</evidence>
<dbReference type="GO" id="GO:0016020">
    <property type="term" value="C:membrane"/>
    <property type="evidence" value="ECO:0007669"/>
    <property type="project" value="InterPro"/>
</dbReference>
<proteinExistence type="predicted"/>
<dbReference type="STRING" id="431306.AGA_2234"/>
<dbReference type="SUPFAM" id="SSF53756">
    <property type="entry name" value="UDP-Glycosyltransferase/glycogen phosphorylase"/>
    <property type="match status" value="1"/>
</dbReference>
<dbReference type="EMBL" id="LN609302">
    <property type="protein sequence ID" value="CEF56880.1"/>
    <property type="molecule type" value="Genomic_DNA"/>
</dbReference>
<dbReference type="InterPro" id="IPR007554">
    <property type="entry name" value="Glycerophosphate_synth"/>
</dbReference>
<accession>A0A0U5F901</accession>
<dbReference type="InterPro" id="IPR043148">
    <property type="entry name" value="TagF_C"/>
</dbReference>
<evidence type="ECO:0000313" key="1">
    <source>
        <dbReference type="EMBL" id="CEF56880.1"/>
    </source>
</evidence>
<reference evidence="2" key="1">
    <citation type="submission" date="2014-09" db="EMBL/GenBank/DDBJ databases">
        <authorList>
            <person name="Illeghems K.G."/>
        </authorList>
    </citation>
    <scope>NUCLEOTIDE SEQUENCE [LARGE SCALE GENOMIC DNA]</scope>
    <source>
        <strain evidence="2">LMG 23848T</strain>
    </source>
</reference>
<dbReference type="PATRIC" id="fig|431306.5.peg.2306"/>
<dbReference type="Gene3D" id="3.40.50.12580">
    <property type="match status" value="1"/>
</dbReference>
<dbReference type="AlphaFoldDB" id="A0A0U5F901"/>
<name>A0A0U5F901_9PROT</name>
<protein>
    <recommendedName>
        <fullName evidence="3">Glycerophosphotransferase</fullName>
    </recommendedName>
</protein>
<evidence type="ECO:0008006" key="3">
    <source>
        <dbReference type="Google" id="ProtNLM"/>
    </source>
</evidence>
<dbReference type="Proteomes" id="UP000068250">
    <property type="component" value="Chromosome I"/>
</dbReference>
<dbReference type="Pfam" id="PF04464">
    <property type="entry name" value="Glyphos_transf"/>
    <property type="match status" value="1"/>
</dbReference>
<dbReference type="GO" id="GO:0047355">
    <property type="term" value="F:CDP-glycerol glycerophosphotransferase activity"/>
    <property type="evidence" value="ECO:0007669"/>
    <property type="project" value="InterPro"/>
</dbReference>
<organism evidence="1 2">
    <name type="scientific">Acetobacter ghanensis</name>
    <dbReference type="NCBI Taxonomy" id="431306"/>
    <lineage>
        <taxon>Bacteria</taxon>
        <taxon>Pseudomonadati</taxon>
        <taxon>Pseudomonadota</taxon>
        <taxon>Alphaproteobacteria</taxon>
        <taxon>Acetobacterales</taxon>
        <taxon>Acetobacteraceae</taxon>
        <taxon>Acetobacter</taxon>
    </lineage>
</organism>